<keyword evidence="1" id="KW-0863">Zinc-finger</keyword>
<dbReference type="GO" id="GO:0003676">
    <property type="term" value="F:nucleic acid binding"/>
    <property type="evidence" value="ECO:0007669"/>
    <property type="project" value="InterPro"/>
</dbReference>
<dbReference type="PROSITE" id="PS50994">
    <property type="entry name" value="INTEGRASE"/>
    <property type="match status" value="1"/>
</dbReference>
<evidence type="ECO:0000313" key="5">
    <source>
        <dbReference type="Proteomes" id="UP001165740"/>
    </source>
</evidence>
<dbReference type="SUPFAM" id="SSF47353">
    <property type="entry name" value="Retrovirus capsid dimerization domain-like"/>
    <property type="match status" value="1"/>
</dbReference>
<feature type="domain" description="Integrase catalytic" evidence="4">
    <location>
        <begin position="620"/>
        <end position="779"/>
    </location>
</feature>
<evidence type="ECO:0000256" key="1">
    <source>
        <dbReference type="PROSITE-ProRule" id="PRU00047"/>
    </source>
</evidence>
<dbReference type="Gene3D" id="1.10.340.70">
    <property type="match status" value="1"/>
</dbReference>
<organism evidence="5 6">
    <name type="scientific">Biomphalaria glabrata</name>
    <name type="common">Bloodfluke planorb</name>
    <name type="synonym">Freshwater snail</name>
    <dbReference type="NCBI Taxonomy" id="6526"/>
    <lineage>
        <taxon>Eukaryota</taxon>
        <taxon>Metazoa</taxon>
        <taxon>Spiralia</taxon>
        <taxon>Lophotrochozoa</taxon>
        <taxon>Mollusca</taxon>
        <taxon>Gastropoda</taxon>
        <taxon>Heterobranchia</taxon>
        <taxon>Euthyneura</taxon>
        <taxon>Panpulmonata</taxon>
        <taxon>Hygrophila</taxon>
        <taxon>Lymnaeoidea</taxon>
        <taxon>Planorbidae</taxon>
        <taxon>Biomphalaria</taxon>
    </lineage>
</organism>
<reference evidence="6" key="1">
    <citation type="submission" date="2025-08" db="UniProtKB">
        <authorList>
            <consortium name="RefSeq"/>
        </authorList>
    </citation>
    <scope>IDENTIFICATION</scope>
</reference>
<feature type="region of interest" description="Disordered" evidence="2">
    <location>
        <begin position="259"/>
        <end position="300"/>
    </location>
</feature>
<dbReference type="InterPro" id="IPR001878">
    <property type="entry name" value="Znf_CCHC"/>
</dbReference>
<accession>A0A9W2YS67</accession>
<dbReference type="PANTHER" id="PTHR37984:SF15">
    <property type="entry name" value="INTEGRASE CATALYTIC DOMAIN-CONTAINING PROTEIN"/>
    <property type="match status" value="1"/>
</dbReference>
<proteinExistence type="predicted"/>
<dbReference type="InterPro" id="IPR036397">
    <property type="entry name" value="RNaseH_sf"/>
</dbReference>
<dbReference type="GO" id="GO:0008270">
    <property type="term" value="F:zinc ion binding"/>
    <property type="evidence" value="ECO:0007669"/>
    <property type="project" value="UniProtKB-KW"/>
</dbReference>
<evidence type="ECO:0000259" key="3">
    <source>
        <dbReference type="PROSITE" id="PS50158"/>
    </source>
</evidence>
<dbReference type="SUPFAM" id="SSF57756">
    <property type="entry name" value="Retrovirus zinc finger-like domains"/>
    <property type="match status" value="1"/>
</dbReference>
<feature type="region of interest" description="Disordered" evidence="2">
    <location>
        <begin position="1"/>
        <end position="23"/>
    </location>
</feature>
<keyword evidence="1" id="KW-0862">Zinc</keyword>
<sequence length="983" mass="114345">MRIEAGVSVPTEGNSNNSANIESHSSAAWMKKKNQPFAEDKDDIGDYLKRFEIKLAKFNVLEKEWSEILLDFVHGKGLTICQNHDHSMQNSYQVLKKELLNAYGHNAATFRKKYYENTPSSQVDPQTTINSEKDFFTKWLGFENVENTYEGLRNFILIDNFLNKCDLQLQSFVKERNPKVLDEVTEIIRTYKKAYPSNPLSNKDKKNIDLVGYTQENKDRGRSRGREPQPVRGNSNSGRAKGVTCYTCGRKGHIAVNCMRSQSRSSGRNNYSNRSGYNNYSNNRNKENRSKSREQQPRGVDRVYFVKGNSDSFTFYPGFINKRPVRAVRDSGCNTIVIRSNFIEPQDYRGYQRKVEFADGSIKEFEAFRVFIETPFYTGYCEGVAMPEMRQDMLIGNIPGVKECTTEELAAWQNKYKQMNQSTDTTPYESNMVMTRAEGIRKAEAQENSIESGSTETMEQPRGNGLENNQLAETEENDSRKEEQEDLEETKEIPRFAQEQKLDNIVGRIYARVEDKKNNNPMEKFKVENDILFRQTILNGRKVKQLVLPQKYWQDALVIVHDNNMTAHSGTKKCFKNLSRHFFWPNMKTTIAKYIGSCDICQKKEAKGRMGKAPLQAMDEPMEPFQKIAIDIIGPLTKTESKSRYILTIIDMFTRYPEAVALSNIDTENIINGLTQKWITRYGMPKILLTDNASQFRSEQFKKWMEQSGMRHMTSSVYHAEGNGTCERFNGDLKRALAKIVQNNQSHWDRYINFVLFAHRNNVHEATQFSPYELVYGRKPRDEVQIFKESFITNVIATEEDEAVLDLKQIWKEAYDNCSRYKHNTRERVNEKRQIRNLEIGDKVLILVNDLKNKIGKQWKGPYIITDKTSAVNYKVDINGKVRTHHINNLKRYMERDREETHGEHMEAENNGEQTEECLLVLIEEENKDNDIKDIPLLEVNKNQTWEKLNLENLSQEKARDIQKHGLQIQRNVFELAWEDERY</sequence>
<dbReference type="SMART" id="SM00343">
    <property type="entry name" value="ZnF_C2HC"/>
    <property type="match status" value="1"/>
</dbReference>
<feature type="compositionally biased region" description="Polar residues" evidence="2">
    <location>
        <begin position="446"/>
        <end position="458"/>
    </location>
</feature>
<protein>
    <submittedName>
        <fullName evidence="6">Uncharacterized protein LOC129922697</fullName>
    </submittedName>
</protein>
<dbReference type="InterPro" id="IPR038269">
    <property type="entry name" value="SCAN_sf"/>
</dbReference>
<feature type="compositionally biased region" description="Basic and acidic residues" evidence="2">
    <location>
        <begin position="284"/>
        <end position="300"/>
    </location>
</feature>
<keyword evidence="5" id="KW-1185">Reference proteome</keyword>
<dbReference type="Gene3D" id="1.10.4020.10">
    <property type="entry name" value="DNA breaking-rejoining enzymes"/>
    <property type="match status" value="1"/>
</dbReference>
<dbReference type="GO" id="GO:0015074">
    <property type="term" value="P:DNA integration"/>
    <property type="evidence" value="ECO:0007669"/>
    <property type="project" value="InterPro"/>
</dbReference>
<feature type="compositionally biased region" description="Polar residues" evidence="2">
    <location>
        <begin position="11"/>
        <end position="23"/>
    </location>
</feature>
<dbReference type="Gene3D" id="3.30.420.10">
    <property type="entry name" value="Ribonuclease H-like superfamily/Ribonuclease H"/>
    <property type="match status" value="1"/>
</dbReference>
<dbReference type="OrthoDB" id="6161132at2759"/>
<dbReference type="InterPro" id="IPR036875">
    <property type="entry name" value="Znf_CCHC_sf"/>
</dbReference>
<dbReference type="PROSITE" id="PS50158">
    <property type="entry name" value="ZF_CCHC"/>
    <property type="match status" value="1"/>
</dbReference>
<feature type="region of interest" description="Disordered" evidence="2">
    <location>
        <begin position="442"/>
        <end position="495"/>
    </location>
</feature>
<dbReference type="Proteomes" id="UP001165740">
    <property type="component" value="Chromosome 14"/>
</dbReference>
<dbReference type="Pfam" id="PF00665">
    <property type="entry name" value="rve"/>
    <property type="match status" value="1"/>
</dbReference>
<gene>
    <name evidence="6" type="primary">LOC129922697</name>
</gene>
<dbReference type="InterPro" id="IPR012337">
    <property type="entry name" value="RNaseH-like_sf"/>
</dbReference>
<evidence type="ECO:0000313" key="6">
    <source>
        <dbReference type="RefSeq" id="XP_055865603.1"/>
    </source>
</evidence>
<dbReference type="AlphaFoldDB" id="A0A9W2YS67"/>
<dbReference type="FunFam" id="3.30.420.10:FF:000032">
    <property type="entry name" value="Retrovirus-related Pol polyprotein from transposon 297-like Protein"/>
    <property type="match status" value="1"/>
</dbReference>
<dbReference type="Pfam" id="PF00098">
    <property type="entry name" value="zf-CCHC"/>
    <property type="match status" value="1"/>
</dbReference>
<name>A0A9W2YS67_BIOGL</name>
<dbReference type="SUPFAM" id="SSF53098">
    <property type="entry name" value="Ribonuclease H-like"/>
    <property type="match status" value="1"/>
</dbReference>
<dbReference type="GeneID" id="129922697"/>
<dbReference type="InterPro" id="IPR050951">
    <property type="entry name" value="Retrovirus_Pol_polyprotein"/>
</dbReference>
<dbReference type="RefSeq" id="XP_055865603.1">
    <property type="nucleotide sequence ID" value="XM_056009628.1"/>
</dbReference>
<feature type="compositionally biased region" description="Low complexity" evidence="2">
    <location>
        <begin position="260"/>
        <end position="283"/>
    </location>
</feature>
<dbReference type="Pfam" id="PF17921">
    <property type="entry name" value="Integrase_H2C2"/>
    <property type="match status" value="1"/>
</dbReference>
<feature type="compositionally biased region" description="Basic and acidic residues" evidence="2">
    <location>
        <begin position="216"/>
        <end position="229"/>
    </location>
</feature>
<feature type="region of interest" description="Disordered" evidence="2">
    <location>
        <begin position="195"/>
        <end position="239"/>
    </location>
</feature>
<evidence type="ECO:0000256" key="2">
    <source>
        <dbReference type="SAM" id="MobiDB-lite"/>
    </source>
</evidence>
<dbReference type="PANTHER" id="PTHR37984">
    <property type="entry name" value="PROTEIN CBG26694"/>
    <property type="match status" value="1"/>
</dbReference>
<dbReference type="InterPro" id="IPR001584">
    <property type="entry name" value="Integrase_cat-core"/>
</dbReference>
<dbReference type="OMA" id="RDIQKHG"/>
<keyword evidence="1" id="KW-0479">Metal-binding</keyword>
<evidence type="ECO:0000259" key="4">
    <source>
        <dbReference type="PROSITE" id="PS50994"/>
    </source>
</evidence>
<dbReference type="FunFam" id="1.10.340.70:FF:000001">
    <property type="entry name" value="Retrovirus-related Pol polyprotein from transposon gypsy-like Protein"/>
    <property type="match status" value="1"/>
</dbReference>
<feature type="domain" description="CCHC-type" evidence="3">
    <location>
        <begin position="245"/>
        <end position="258"/>
    </location>
</feature>
<dbReference type="InterPro" id="IPR041588">
    <property type="entry name" value="Integrase_H2C2"/>
</dbReference>